<dbReference type="GO" id="GO:0070221">
    <property type="term" value="P:sulfide oxidation, using sulfide:quinone oxidoreductase"/>
    <property type="evidence" value="ECO:0007669"/>
    <property type="project" value="TreeGrafter"/>
</dbReference>
<sequence length="449" mass="49687">MQRILLVGGSLGLGALAMSQNSSLFAEEKKKRHYQVLVVGGGTGGLCVANQLKRKGVTGLGIVEPSEVNYYQPGWTMVGADLLKMQQTVDDTKKYIPQGADWIKVPAKTFNADENKVILEGGEEVSYDYLIVATGIQLNYENVKGLKEAIEADFDKDKGACSVYQSRYVQGVYRKVDNLKQGDTAIFSQPNTPIKCGGAPQKIMYLTQDHLRRKGLTANISFIIPQAKIFGVPYMAPILADLCKKRNIATQFGEVLVEVRGEERIAVFKKGDELIEYKYDLLHTPPPMGPTNCLKGTSLVTASGFVDVDAKTLQHKKYSNVYALGDCSAAPTAKTAAAVTSQAPVVVHNLMATMNGKKPNAEYDGYTSCPIVTGKGKLILAEFKYGGEAKESFNHFPYSLIFNQREENYPMYFLKHTVFPRAYWYLLKGRWYGTKGIFEPKFEEAKENA</sequence>
<evidence type="ECO:0000259" key="12">
    <source>
        <dbReference type="Pfam" id="PF07992"/>
    </source>
</evidence>
<evidence type="ECO:0000256" key="6">
    <source>
        <dbReference type="ARBA" id="ARBA00022946"/>
    </source>
</evidence>
<dbReference type="InterPro" id="IPR023753">
    <property type="entry name" value="FAD/NAD-binding_dom"/>
</dbReference>
<name>A0A7S4NVE4_9EUKA</name>
<evidence type="ECO:0000256" key="1">
    <source>
        <dbReference type="ARBA" id="ARBA00001974"/>
    </source>
</evidence>
<keyword evidence="7" id="KW-0560">Oxidoreductase</keyword>
<comment type="similarity">
    <text evidence="9">Belongs to the SQRD family.</text>
</comment>
<feature type="chain" id="PRO_5030852367" description="Sulfide:quinone oxidoreductase, mitochondrial" evidence="11">
    <location>
        <begin position="18"/>
        <end position="449"/>
    </location>
</feature>
<dbReference type="AlphaFoldDB" id="A0A7S4NVE4"/>
<dbReference type="GO" id="GO:0071949">
    <property type="term" value="F:FAD binding"/>
    <property type="evidence" value="ECO:0007669"/>
    <property type="project" value="TreeGrafter"/>
</dbReference>
<keyword evidence="6" id="KW-0809">Transit peptide</keyword>
<dbReference type="FunFam" id="3.50.50.60:FF:000034">
    <property type="entry name" value="sulfide:quinone oxidoreductase, mitochondrial"/>
    <property type="match status" value="1"/>
</dbReference>
<evidence type="ECO:0000256" key="2">
    <source>
        <dbReference type="ARBA" id="ARBA00004173"/>
    </source>
</evidence>
<dbReference type="GO" id="GO:0070224">
    <property type="term" value="F:sulfide:quinone oxidoreductase activity"/>
    <property type="evidence" value="ECO:0007669"/>
    <property type="project" value="TreeGrafter"/>
</dbReference>
<evidence type="ECO:0000256" key="3">
    <source>
        <dbReference type="ARBA" id="ARBA00022630"/>
    </source>
</evidence>
<comment type="cofactor">
    <cofactor evidence="1">
        <name>FAD</name>
        <dbReference type="ChEBI" id="CHEBI:57692"/>
    </cofactor>
</comment>
<evidence type="ECO:0000256" key="9">
    <source>
        <dbReference type="ARBA" id="ARBA00060891"/>
    </source>
</evidence>
<accession>A0A7S4NVE4</accession>
<keyword evidence="3" id="KW-0285">Flavoprotein</keyword>
<dbReference type="PRINTS" id="PR00368">
    <property type="entry name" value="FADPNR"/>
</dbReference>
<feature type="domain" description="FAD/NAD(P)-binding" evidence="12">
    <location>
        <begin position="34"/>
        <end position="150"/>
    </location>
</feature>
<comment type="subcellular location">
    <subcellularLocation>
        <location evidence="2">Mitochondrion</location>
    </subcellularLocation>
</comment>
<evidence type="ECO:0000256" key="4">
    <source>
        <dbReference type="ARBA" id="ARBA00022719"/>
    </source>
</evidence>
<evidence type="ECO:0000256" key="5">
    <source>
        <dbReference type="ARBA" id="ARBA00022827"/>
    </source>
</evidence>
<dbReference type="InterPro" id="IPR015904">
    <property type="entry name" value="Sulphide_quinone_reductase"/>
</dbReference>
<keyword evidence="11" id="KW-0732">Signal</keyword>
<keyword evidence="8" id="KW-0496">Mitochondrion</keyword>
<evidence type="ECO:0000256" key="7">
    <source>
        <dbReference type="ARBA" id="ARBA00023002"/>
    </source>
</evidence>
<evidence type="ECO:0000256" key="8">
    <source>
        <dbReference type="ARBA" id="ARBA00023128"/>
    </source>
</evidence>
<dbReference type="Pfam" id="PF07992">
    <property type="entry name" value="Pyr_redox_2"/>
    <property type="match status" value="1"/>
</dbReference>
<keyword evidence="4" id="KW-0874">Quinone</keyword>
<reference evidence="13" key="1">
    <citation type="submission" date="2021-01" db="EMBL/GenBank/DDBJ databases">
        <authorList>
            <person name="Corre E."/>
            <person name="Pelletier E."/>
            <person name="Niang G."/>
            <person name="Scheremetjew M."/>
            <person name="Finn R."/>
            <person name="Kale V."/>
            <person name="Holt S."/>
            <person name="Cochrane G."/>
            <person name="Meng A."/>
            <person name="Brown T."/>
            <person name="Cohen L."/>
        </authorList>
    </citation>
    <scope>NUCLEOTIDE SEQUENCE</scope>
    <source>
        <strain evidence="13">SoJaBio B1-5/56/2</strain>
    </source>
</reference>
<dbReference type="PANTHER" id="PTHR10632">
    <property type="entry name" value="SULFIDE:QUINONE OXIDOREDUCTASE"/>
    <property type="match status" value="1"/>
</dbReference>
<feature type="signal peptide" evidence="11">
    <location>
        <begin position="1"/>
        <end position="17"/>
    </location>
</feature>
<dbReference type="GO" id="GO:0005739">
    <property type="term" value="C:mitochondrion"/>
    <property type="evidence" value="ECO:0007669"/>
    <property type="project" value="UniProtKB-SubCell"/>
</dbReference>
<proteinExistence type="inferred from homology"/>
<gene>
    <name evidence="13" type="ORF">NAES01612_LOCUS13309</name>
</gene>
<dbReference type="InterPro" id="IPR036188">
    <property type="entry name" value="FAD/NAD-bd_sf"/>
</dbReference>
<protein>
    <recommendedName>
        <fullName evidence="10">Sulfide:quinone oxidoreductase, mitochondrial</fullName>
    </recommendedName>
</protein>
<dbReference type="EMBL" id="HBKR01020378">
    <property type="protein sequence ID" value="CAE2309709.1"/>
    <property type="molecule type" value="Transcribed_RNA"/>
</dbReference>
<dbReference type="PANTHER" id="PTHR10632:SF2">
    <property type="entry name" value="SULFIDE:QUINONE OXIDOREDUCTASE, MITOCHONDRIAL"/>
    <property type="match status" value="1"/>
</dbReference>
<evidence type="ECO:0000313" key="13">
    <source>
        <dbReference type="EMBL" id="CAE2309709.1"/>
    </source>
</evidence>
<evidence type="ECO:0000256" key="11">
    <source>
        <dbReference type="SAM" id="SignalP"/>
    </source>
</evidence>
<dbReference type="SUPFAM" id="SSF51905">
    <property type="entry name" value="FAD/NAD(P)-binding domain"/>
    <property type="match status" value="1"/>
</dbReference>
<dbReference type="GO" id="GO:0048038">
    <property type="term" value="F:quinone binding"/>
    <property type="evidence" value="ECO:0007669"/>
    <property type="project" value="UniProtKB-KW"/>
</dbReference>
<evidence type="ECO:0000256" key="10">
    <source>
        <dbReference type="ARBA" id="ARBA00070160"/>
    </source>
</evidence>
<keyword evidence="5" id="KW-0274">FAD</keyword>
<dbReference type="PRINTS" id="PR00411">
    <property type="entry name" value="PNDRDTASEI"/>
</dbReference>
<dbReference type="Gene3D" id="3.50.50.60">
    <property type="entry name" value="FAD/NAD(P)-binding domain"/>
    <property type="match status" value="2"/>
</dbReference>
<organism evidence="13">
    <name type="scientific">Paramoeba aestuarina</name>
    <dbReference type="NCBI Taxonomy" id="180227"/>
    <lineage>
        <taxon>Eukaryota</taxon>
        <taxon>Amoebozoa</taxon>
        <taxon>Discosea</taxon>
        <taxon>Flabellinia</taxon>
        <taxon>Dactylopodida</taxon>
        <taxon>Paramoebidae</taxon>
        <taxon>Paramoeba</taxon>
    </lineage>
</organism>